<accession>A0ABX7ZZS7</accession>
<name>A0ABX7ZZS7_9RALS</name>
<evidence type="ECO:0008006" key="3">
    <source>
        <dbReference type="Google" id="ProtNLM"/>
    </source>
</evidence>
<organism evidence="1 2">
    <name type="scientific">Ralstonia nicotianae</name>
    <dbReference type="NCBI Taxonomy" id="3037696"/>
    <lineage>
        <taxon>Bacteria</taxon>
        <taxon>Pseudomonadati</taxon>
        <taxon>Pseudomonadota</taxon>
        <taxon>Betaproteobacteria</taxon>
        <taxon>Burkholderiales</taxon>
        <taxon>Burkholderiaceae</taxon>
        <taxon>Ralstonia</taxon>
        <taxon>Ralstonia solanacearum species complex</taxon>
    </lineage>
</organism>
<geneLocation type="plasmid" evidence="1 2">
    <name>pRS</name>
</geneLocation>
<dbReference type="EMBL" id="CP046675">
    <property type="protein sequence ID" value="QUP60269.1"/>
    <property type="molecule type" value="Genomic_DNA"/>
</dbReference>
<reference evidence="2" key="1">
    <citation type="submission" date="2019-12" db="EMBL/GenBank/DDBJ databases">
        <title>Whole-genome sequence of tobacco pathogen Ralstonia pseudosolanacearum strain RS, originating from Yunnan province of China.</title>
        <authorList>
            <person name="Lu C.-H."/>
        </authorList>
    </citation>
    <scope>NUCLEOTIDE SEQUENCE [LARGE SCALE GENOMIC DNA]</scope>
    <source>
        <strain evidence="2">RS</strain>
        <plasmid evidence="2">pRS</plasmid>
    </source>
</reference>
<keyword evidence="1" id="KW-0614">Plasmid</keyword>
<keyword evidence="2" id="KW-1185">Reference proteome</keyword>
<gene>
    <name evidence="1" type="ORF">GO999_16815</name>
</gene>
<evidence type="ECO:0000313" key="2">
    <source>
        <dbReference type="Proteomes" id="UP000680989"/>
    </source>
</evidence>
<sequence>MKDEEVPTTATRRLNKYRDLEGEAGQSEESNFLWAFVGRLKVEKLPEGWDDFVRVLESEWKDNEVTAELVRLVSDRCITKAIWGCLRSGAVRWLYWNVPILNDQRPIDLLQTEEGRGSIRWVLISSPWW</sequence>
<protein>
    <recommendedName>
        <fullName evidence="3">DUF2384 domain-containing protein</fullName>
    </recommendedName>
</protein>
<evidence type="ECO:0000313" key="1">
    <source>
        <dbReference type="EMBL" id="QUP60269.1"/>
    </source>
</evidence>
<dbReference type="Proteomes" id="UP000680989">
    <property type="component" value="Plasmid pRS"/>
</dbReference>
<dbReference type="RefSeq" id="WP_157048841.1">
    <property type="nucleotide sequence ID" value="NZ_CP046675.1"/>
</dbReference>
<proteinExistence type="predicted"/>